<feature type="transmembrane region" description="Helical" evidence="3">
    <location>
        <begin position="67"/>
        <end position="89"/>
    </location>
</feature>
<feature type="transmembrane region" description="Helical" evidence="3">
    <location>
        <begin position="109"/>
        <end position="129"/>
    </location>
</feature>
<accession>A0A7E4ZS91</accession>
<dbReference type="PANTHER" id="PTHR45757:SF11">
    <property type="entry name" value="MAJOR FACILITATOR SUPERFAMILY (MFS) PROFILE DOMAIN-CONTAINING PROTEIN"/>
    <property type="match status" value="1"/>
</dbReference>
<feature type="transmembrane region" description="Helical" evidence="3">
    <location>
        <begin position="422"/>
        <end position="447"/>
    </location>
</feature>
<dbReference type="PANTHER" id="PTHR45757">
    <property type="entry name" value="PROTEIN CBG23364-RELATED"/>
    <property type="match status" value="1"/>
</dbReference>
<feature type="transmembrane region" description="Helical" evidence="3">
    <location>
        <begin position="229"/>
        <end position="248"/>
    </location>
</feature>
<feature type="transmembrane region" description="Helical" evidence="3">
    <location>
        <begin position="459"/>
        <end position="479"/>
    </location>
</feature>
<feature type="transmembrane region" description="Helical" evidence="3">
    <location>
        <begin position="197"/>
        <end position="217"/>
    </location>
</feature>
<dbReference type="Proteomes" id="UP000492821">
    <property type="component" value="Unassembled WGS sequence"/>
</dbReference>
<feature type="transmembrane region" description="Helical" evidence="3">
    <location>
        <begin position="391"/>
        <end position="410"/>
    </location>
</feature>
<feature type="transmembrane region" description="Helical" evidence="3">
    <location>
        <begin position="364"/>
        <end position="385"/>
    </location>
</feature>
<organism evidence="5 6">
    <name type="scientific">Panagrellus redivivus</name>
    <name type="common">Microworm</name>
    <dbReference type="NCBI Taxonomy" id="6233"/>
    <lineage>
        <taxon>Eukaryota</taxon>
        <taxon>Metazoa</taxon>
        <taxon>Ecdysozoa</taxon>
        <taxon>Nematoda</taxon>
        <taxon>Chromadorea</taxon>
        <taxon>Rhabditida</taxon>
        <taxon>Tylenchina</taxon>
        <taxon>Panagrolaimomorpha</taxon>
        <taxon>Panagrolaimoidea</taxon>
        <taxon>Panagrolaimidae</taxon>
        <taxon>Panagrellus</taxon>
    </lineage>
</organism>
<dbReference type="InterPro" id="IPR020846">
    <property type="entry name" value="MFS_dom"/>
</dbReference>
<dbReference type="Pfam" id="PF07690">
    <property type="entry name" value="MFS_1"/>
    <property type="match status" value="1"/>
</dbReference>
<evidence type="ECO:0000256" key="2">
    <source>
        <dbReference type="SAM" id="MobiDB-lite"/>
    </source>
</evidence>
<feature type="region of interest" description="Disordered" evidence="2">
    <location>
        <begin position="500"/>
        <end position="535"/>
    </location>
</feature>
<dbReference type="WBParaSite" id="Pan_g14093.t1">
    <property type="protein sequence ID" value="Pan_g14093.t1"/>
    <property type="gene ID" value="Pan_g14093"/>
</dbReference>
<dbReference type="InterPro" id="IPR011701">
    <property type="entry name" value="MFS"/>
</dbReference>
<dbReference type="SUPFAM" id="SSF103473">
    <property type="entry name" value="MFS general substrate transporter"/>
    <property type="match status" value="1"/>
</dbReference>
<comment type="subcellular location">
    <subcellularLocation>
        <location evidence="1">Membrane</location>
        <topology evidence="1">Multi-pass membrane protein</topology>
    </subcellularLocation>
</comment>
<feature type="transmembrane region" description="Helical" evidence="3">
    <location>
        <begin position="332"/>
        <end position="352"/>
    </location>
</feature>
<proteinExistence type="predicted"/>
<feature type="transmembrane region" description="Helical" evidence="3">
    <location>
        <begin position="162"/>
        <end position="185"/>
    </location>
</feature>
<feature type="transmembrane region" description="Helical" evidence="3">
    <location>
        <begin position="293"/>
        <end position="312"/>
    </location>
</feature>
<keyword evidence="5" id="KW-1185">Reference proteome</keyword>
<keyword evidence="3" id="KW-0812">Transmembrane</keyword>
<feature type="compositionally biased region" description="Polar residues" evidence="2">
    <location>
        <begin position="513"/>
        <end position="524"/>
    </location>
</feature>
<keyword evidence="3" id="KW-0472">Membrane</keyword>
<feature type="transmembrane region" description="Helical" evidence="3">
    <location>
        <begin position="136"/>
        <end position="156"/>
    </location>
</feature>
<evidence type="ECO:0000313" key="5">
    <source>
        <dbReference type="Proteomes" id="UP000492821"/>
    </source>
</evidence>
<dbReference type="PROSITE" id="PS50850">
    <property type="entry name" value="MFS"/>
    <property type="match status" value="1"/>
</dbReference>
<dbReference type="GO" id="GO:0016020">
    <property type="term" value="C:membrane"/>
    <property type="evidence" value="ECO:0007669"/>
    <property type="project" value="UniProtKB-SubCell"/>
</dbReference>
<dbReference type="GO" id="GO:0022857">
    <property type="term" value="F:transmembrane transporter activity"/>
    <property type="evidence" value="ECO:0007669"/>
    <property type="project" value="InterPro"/>
</dbReference>
<dbReference type="Gene3D" id="1.20.1250.20">
    <property type="entry name" value="MFS general substrate transporter like domains"/>
    <property type="match status" value="2"/>
</dbReference>
<sequence>MATGAAVISVSSENIAAAVKYSRESKRRQLEKKRFHLPTISSKHAIEDESDSDTSDSGCFFGHYTRYVIMCVSVLCFSLALANSLALNFTVICMSDMNGEPYSATAQGWLFSAVAIGNFIGTIPLPYLTAHAGIRLTFAIYGAISGFATLGTPIAANTAFSALFVMRMLQGVSISVSLPALGSIVSEWSTLKGSGMFIAMLSCHIQYAPIFTMPVAAAFCDSGVGWPGLYYLLGVMTLLSFALFYIFFRDTPHMHRNVSTKELAKITKGKTSVQMLNGEKAPIPYREIFTDKAVIGVWISSIGGFGAFQMFMQYGPTYLNKVLGMNVQKTGFAAAIPFIGSAIVKIIAGPFSDKATCISQKMRVLIFATVSQFSMAACIIGLALLPASEPFWAQLMFTLAVMFSGLNAVGVSKSSQLLSMQYAHVIMTFIAFINSGIVLVLPALVSILAPNNTAAEWSVIFYSMAALLVITTIIFDVTCETDPRPWTYKPSQKASAIFTVSRRSRSRNSENSGKTGPSDVQTNTDETKKHPTFHV</sequence>
<evidence type="ECO:0000259" key="4">
    <source>
        <dbReference type="PROSITE" id="PS50850"/>
    </source>
</evidence>
<dbReference type="AlphaFoldDB" id="A0A7E4ZS91"/>
<keyword evidence="3" id="KW-1133">Transmembrane helix</keyword>
<dbReference type="InterPro" id="IPR036259">
    <property type="entry name" value="MFS_trans_sf"/>
</dbReference>
<name>A0A7E4ZS91_PANRE</name>
<evidence type="ECO:0000256" key="1">
    <source>
        <dbReference type="ARBA" id="ARBA00004141"/>
    </source>
</evidence>
<protein>
    <submittedName>
        <fullName evidence="6">MFS domain-containing protein</fullName>
    </submittedName>
</protein>
<feature type="domain" description="Major facilitator superfamily (MFS) profile" evidence="4">
    <location>
        <begin position="68"/>
        <end position="483"/>
    </location>
</feature>
<evidence type="ECO:0000256" key="3">
    <source>
        <dbReference type="SAM" id="Phobius"/>
    </source>
</evidence>
<evidence type="ECO:0000313" key="6">
    <source>
        <dbReference type="WBParaSite" id="Pan_g14093.t1"/>
    </source>
</evidence>
<reference evidence="5" key="1">
    <citation type="journal article" date="2013" name="Genetics">
        <title>The draft genome and transcriptome of Panagrellus redivivus are shaped by the harsh demands of a free-living lifestyle.</title>
        <authorList>
            <person name="Srinivasan J."/>
            <person name="Dillman A.R."/>
            <person name="Macchietto M.G."/>
            <person name="Heikkinen L."/>
            <person name="Lakso M."/>
            <person name="Fracchia K.M."/>
            <person name="Antoshechkin I."/>
            <person name="Mortazavi A."/>
            <person name="Wong G."/>
            <person name="Sternberg P.W."/>
        </authorList>
    </citation>
    <scope>NUCLEOTIDE SEQUENCE [LARGE SCALE GENOMIC DNA]</scope>
    <source>
        <strain evidence="5">MT8872</strain>
    </source>
</reference>
<reference evidence="6" key="2">
    <citation type="submission" date="2020-10" db="UniProtKB">
        <authorList>
            <consortium name="WormBaseParasite"/>
        </authorList>
    </citation>
    <scope>IDENTIFICATION</scope>
</reference>